<evidence type="ECO:0000313" key="2">
    <source>
        <dbReference type="Proteomes" id="UP000004459"/>
    </source>
</evidence>
<sequence length="54" mass="6026">MRVYRTGRSAAEPMRRAPYGTFSTHRVTAHSAYHSFSSIVICFFIISPSGADCK</sequence>
<dbReference type="HOGENOM" id="CLU_213211_0_0_9"/>
<protein>
    <submittedName>
        <fullName evidence="1">Uncharacterized protein</fullName>
    </submittedName>
</protein>
<organism evidence="1 2">
    <name type="scientific">Flavonifractor plautii ATCC 29863</name>
    <dbReference type="NCBI Taxonomy" id="411475"/>
    <lineage>
        <taxon>Bacteria</taxon>
        <taxon>Bacillati</taxon>
        <taxon>Bacillota</taxon>
        <taxon>Clostridia</taxon>
        <taxon>Eubacteriales</taxon>
        <taxon>Oscillospiraceae</taxon>
        <taxon>Flavonifractor</taxon>
    </lineage>
</organism>
<evidence type="ECO:0000313" key="1">
    <source>
        <dbReference type="EMBL" id="EHM44652.1"/>
    </source>
</evidence>
<reference evidence="1 2" key="1">
    <citation type="submission" date="2011-08" db="EMBL/GenBank/DDBJ databases">
        <authorList>
            <person name="Weinstock G."/>
            <person name="Sodergren E."/>
            <person name="Clifton S."/>
            <person name="Fulton L."/>
            <person name="Fulton B."/>
            <person name="Courtney L."/>
            <person name="Fronick C."/>
            <person name="Harrison M."/>
            <person name="Strong C."/>
            <person name="Farmer C."/>
            <person name="Delahaunty K."/>
            <person name="Markovic C."/>
            <person name="Hall O."/>
            <person name="Minx P."/>
            <person name="Tomlinson C."/>
            <person name="Mitreva M."/>
            <person name="Hou S."/>
            <person name="Chen J."/>
            <person name="Wollam A."/>
            <person name="Pepin K.H."/>
            <person name="Johnson M."/>
            <person name="Bhonagiri V."/>
            <person name="Zhang X."/>
            <person name="Suruliraj S."/>
            <person name="Warren W."/>
            <person name="Chinwalla A."/>
            <person name="Mardis E.R."/>
            <person name="Wilson R.K."/>
        </authorList>
    </citation>
    <scope>NUCLEOTIDE SEQUENCE [LARGE SCALE GENOMIC DNA]</scope>
    <source>
        <strain evidence="1 2">ATCC 29863</strain>
    </source>
</reference>
<gene>
    <name evidence="1" type="ORF">HMPREF0372_02648</name>
</gene>
<comment type="caution">
    <text evidence="1">The sequence shown here is derived from an EMBL/GenBank/DDBJ whole genome shotgun (WGS) entry which is preliminary data.</text>
</comment>
<proteinExistence type="predicted"/>
<accession>G9YSY9</accession>
<dbReference type="EMBL" id="AGCK01000223">
    <property type="protein sequence ID" value="EHM44652.1"/>
    <property type="molecule type" value="Genomic_DNA"/>
</dbReference>
<dbReference type="AlphaFoldDB" id="G9YSY9"/>
<dbReference type="Proteomes" id="UP000004459">
    <property type="component" value="Unassembled WGS sequence"/>
</dbReference>
<name>G9YSY9_FLAPL</name>